<dbReference type="Pfam" id="PF00675">
    <property type="entry name" value="Peptidase_M16"/>
    <property type="match status" value="1"/>
</dbReference>
<evidence type="ECO:0000256" key="9">
    <source>
        <dbReference type="ARBA" id="ARBA00022905"/>
    </source>
</evidence>
<dbReference type="EMBL" id="CP027657">
    <property type="protein sequence ID" value="AVO56146.1"/>
    <property type="molecule type" value="Genomic_DNA"/>
</dbReference>
<keyword evidence="6" id="KW-0479">Metal-binding</keyword>
<gene>
    <name evidence="17" type="primary">pqqF</name>
    <name evidence="17" type="ORF">C7A17_26525</name>
</gene>
<organism evidence="17 18">
    <name type="scientific">Ectopseudomonas mendocina</name>
    <name type="common">Pseudomonas mendocina</name>
    <dbReference type="NCBI Taxonomy" id="300"/>
    <lineage>
        <taxon>Bacteria</taxon>
        <taxon>Pseudomonadati</taxon>
        <taxon>Pseudomonadota</taxon>
        <taxon>Gammaproteobacteria</taxon>
        <taxon>Pseudomonadales</taxon>
        <taxon>Pseudomonadaceae</taxon>
        <taxon>Ectopseudomonas</taxon>
    </lineage>
</organism>
<dbReference type="NCBIfam" id="TIGR02110">
    <property type="entry name" value="PQQ_syn_pqqF"/>
    <property type="match status" value="1"/>
</dbReference>
<dbReference type="Proteomes" id="UP000238327">
    <property type="component" value="Chromosome"/>
</dbReference>
<evidence type="ECO:0000256" key="8">
    <source>
        <dbReference type="ARBA" id="ARBA00022833"/>
    </source>
</evidence>
<evidence type="ECO:0000259" key="15">
    <source>
        <dbReference type="Pfam" id="PF05193"/>
    </source>
</evidence>
<dbReference type="GO" id="GO:0018189">
    <property type="term" value="P:pyrroloquinoline quinone biosynthetic process"/>
    <property type="evidence" value="ECO:0007669"/>
    <property type="project" value="UniProtKB-UniPathway"/>
</dbReference>
<dbReference type="GO" id="GO:0008270">
    <property type="term" value="F:zinc ion binding"/>
    <property type="evidence" value="ECO:0007669"/>
    <property type="project" value="InterPro"/>
</dbReference>
<comment type="function">
    <text evidence="11">Required for coenzyme pyrroloquinoline quinone (PQQ) biosynthesis. It is thought that this protein is a protease that cleaves peptides bond in a small peptide (gene pqqA), providing the glutamate and tyrosine residues which are necessary for the synthesis of PQQ.</text>
</comment>
<feature type="domain" description="Peptidase M16 N-terminal" evidence="14">
    <location>
        <begin position="23"/>
        <end position="154"/>
    </location>
</feature>
<dbReference type="GO" id="GO:0006508">
    <property type="term" value="P:proteolysis"/>
    <property type="evidence" value="ECO:0007669"/>
    <property type="project" value="UniProtKB-KW"/>
</dbReference>
<comment type="cofactor">
    <cofactor evidence="1">
        <name>Zn(2+)</name>
        <dbReference type="ChEBI" id="CHEBI:29105"/>
    </cofactor>
</comment>
<dbReference type="Pfam" id="PF22456">
    <property type="entry name" value="PqqF-like_C_4"/>
    <property type="match status" value="1"/>
</dbReference>
<dbReference type="RefSeq" id="WP_106742563.1">
    <property type="nucleotide sequence ID" value="NZ_CP027657.1"/>
</dbReference>
<evidence type="ECO:0000313" key="18">
    <source>
        <dbReference type="Proteomes" id="UP000238327"/>
    </source>
</evidence>
<dbReference type="OrthoDB" id="9811314at2"/>
<dbReference type="InterPro" id="IPR011844">
    <property type="entry name" value="PQQ_synth_PqqF"/>
</dbReference>
<evidence type="ECO:0000256" key="6">
    <source>
        <dbReference type="ARBA" id="ARBA00022723"/>
    </source>
</evidence>
<dbReference type="InterPro" id="IPR011249">
    <property type="entry name" value="Metalloenz_LuxS/M16"/>
</dbReference>
<dbReference type="Gene3D" id="3.30.830.10">
    <property type="entry name" value="Metalloenzyme, LuxS/M16 peptidase-like"/>
    <property type="match status" value="2"/>
</dbReference>
<evidence type="ECO:0000313" key="17">
    <source>
        <dbReference type="EMBL" id="AVO56146.1"/>
    </source>
</evidence>
<sequence length="793" mass="86829">MSDQPVLVRRLSNGAEIRVLQQPWAERVGLCLRVAVGSHDEPPAYPGLAHFLEHLLFLGSRHYAAEQGLMAFVQGQGGVVNASTQARHTDFVFELAAEQLQPALLRLLDMLRWPLLQVEAQAREREVLQAEYQARSQDASCRIDHALSQALAAGHRCADFLAGDRASLPLEQTVFQQALRDYHQNHYLAGRMRLTLVGPQPAEQLLAIAEEHLRQSPGCDDEPANMAPAAMLPLRAPRLSLQHSRAGLYLGCAVQLQADGLEQALELLLDALQDAAPRGLLAGLRELGLCQQLLVRVLYCHAGQCLLRFDCGGAEVTRGTELRTAIQGWLQSVQDDPNWASRLREWHQSAALRQLVASPLALAQHLQAPQCDEACTLRALKNLLAQMTADDGWIELQCSEQPQPDWPAGGLSLPLRALPACEPVVVVHRDWRLPLGDALLQVKVPAVAVLPAVRLRHYASVSAGDPAALYWRGRLDGEGAWDELEATLQARIGDIRQRGERLGIVTQLSVQRESWTLVLQGVARLLSGFSAQILPLLLAPIGQRVEPASQGLLLRALLQRLPVLCEAPGELELQGMGVGFSEREQEQLAQLCTSVEPLLALQPVSGDGGGLTWCQAAQPGGDAALLLFCPLPAVDAYTEAAWRLLGQLLQGRFYQRLRGELQLGYALFAGFRQMQGQRGLLFALQSPVCDAAGIFGHIRAFLDEQRESLATLDDTLLSGCRTALQQALRPLQANLPRAEQLWQLHLAGLPEVHPQRVREALTALAPNDLLKAHEQLLRVSDWRVLASGAQPPA</sequence>
<evidence type="ECO:0000256" key="4">
    <source>
        <dbReference type="ARBA" id="ARBA00015088"/>
    </source>
</evidence>
<evidence type="ECO:0000256" key="11">
    <source>
        <dbReference type="ARBA" id="ARBA00024932"/>
    </source>
</evidence>
<dbReference type="AlphaFoldDB" id="A0A2R3QWL9"/>
<keyword evidence="10" id="KW-0482">Metalloprotease</keyword>
<dbReference type="InterPro" id="IPR050626">
    <property type="entry name" value="Peptidase_M16"/>
</dbReference>
<dbReference type="InterPro" id="IPR011765">
    <property type="entry name" value="Pept_M16_N"/>
</dbReference>
<comment type="similarity">
    <text evidence="3 13">Belongs to the peptidase M16 family.</text>
</comment>
<dbReference type="PANTHER" id="PTHR43690:SF18">
    <property type="entry name" value="INSULIN-DEGRADING ENZYME-RELATED"/>
    <property type="match status" value="1"/>
</dbReference>
<evidence type="ECO:0000256" key="12">
    <source>
        <dbReference type="ARBA" id="ARBA00030977"/>
    </source>
</evidence>
<evidence type="ECO:0000259" key="16">
    <source>
        <dbReference type="Pfam" id="PF22456"/>
    </source>
</evidence>
<dbReference type="Pfam" id="PF05193">
    <property type="entry name" value="Peptidase_M16_C"/>
    <property type="match status" value="1"/>
</dbReference>
<dbReference type="InterPro" id="IPR007863">
    <property type="entry name" value="Peptidase_M16_C"/>
</dbReference>
<evidence type="ECO:0000256" key="2">
    <source>
        <dbReference type="ARBA" id="ARBA00004886"/>
    </source>
</evidence>
<dbReference type="SUPFAM" id="SSF63411">
    <property type="entry name" value="LuxS/MPP-like metallohydrolase"/>
    <property type="match status" value="2"/>
</dbReference>
<dbReference type="PROSITE" id="PS00143">
    <property type="entry name" value="INSULINASE"/>
    <property type="match status" value="1"/>
</dbReference>
<keyword evidence="8" id="KW-0862">Zinc</keyword>
<dbReference type="GO" id="GO:0004222">
    <property type="term" value="F:metalloendopeptidase activity"/>
    <property type="evidence" value="ECO:0007669"/>
    <property type="project" value="InterPro"/>
</dbReference>
<keyword evidence="9" id="KW-0884">PQQ biosynthesis</keyword>
<evidence type="ECO:0000256" key="13">
    <source>
        <dbReference type="RuleBase" id="RU004447"/>
    </source>
</evidence>
<dbReference type="InterPro" id="IPR001431">
    <property type="entry name" value="Pept_M16_Zn_BS"/>
</dbReference>
<dbReference type="PANTHER" id="PTHR43690">
    <property type="entry name" value="NARDILYSIN"/>
    <property type="match status" value="1"/>
</dbReference>
<evidence type="ECO:0000256" key="7">
    <source>
        <dbReference type="ARBA" id="ARBA00022801"/>
    </source>
</evidence>
<proteinExistence type="inferred from homology"/>
<keyword evidence="7" id="KW-0378">Hydrolase</keyword>
<name>A0A2R3QWL9_ECTME</name>
<dbReference type="GO" id="GO:0005737">
    <property type="term" value="C:cytoplasm"/>
    <property type="evidence" value="ECO:0007669"/>
    <property type="project" value="UniProtKB-ARBA"/>
</dbReference>
<keyword evidence="5" id="KW-0645">Protease</keyword>
<evidence type="ECO:0000259" key="14">
    <source>
        <dbReference type="Pfam" id="PF00675"/>
    </source>
</evidence>
<protein>
    <recommendedName>
        <fullName evidence="4">Coenzyme PQQ synthesis protein F</fullName>
    </recommendedName>
    <alternativeName>
        <fullName evidence="12">Pyrroloquinoline quinone biosynthesis protein F</fullName>
    </alternativeName>
</protein>
<evidence type="ECO:0000256" key="1">
    <source>
        <dbReference type="ARBA" id="ARBA00001947"/>
    </source>
</evidence>
<accession>A0A2R3QWL9</accession>
<dbReference type="InterPro" id="IPR054734">
    <property type="entry name" value="PqqF-like_C_4"/>
</dbReference>
<reference evidence="17 18" key="1">
    <citation type="submission" date="2018-03" db="EMBL/GenBank/DDBJ databases">
        <title>Complete genome sequence and methylome analysis of Pseudomonas mendocina NEB 698.</title>
        <authorList>
            <person name="Morgan R.D."/>
        </authorList>
    </citation>
    <scope>NUCLEOTIDE SEQUENCE [LARGE SCALE GENOMIC DNA]</scope>
    <source>
        <strain evidence="17 18">NEB698</strain>
    </source>
</reference>
<feature type="domain" description="Peptidase M16 C-terminal" evidence="15">
    <location>
        <begin position="177"/>
        <end position="296"/>
    </location>
</feature>
<dbReference type="UniPathway" id="UPA00539"/>
<feature type="domain" description="Coenzyme PQQ synthesis protein F-like C-terminal lobe" evidence="16">
    <location>
        <begin position="644"/>
        <end position="742"/>
    </location>
</feature>
<evidence type="ECO:0000256" key="10">
    <source>
        <dbReference type="ARBA" id="ARBA00023049"/>
    </source>
</evidence>
<evidence type="ECO:0000256" key="3">
    <source>
        <dbReference type="ARBA" id="ARBA00007261"/>
    </source>
</evidence>
<evidence type="ECO:0000256" key="5">
    <source>
        <dbReference type="ARBA" id="ARBA00022670"/>
    </source>
</evidence>
<comment type="pathway">
    <text evidence="2">Cofactor biosynthesis; pyrroloquinoline quinone biosynthesis.</text>
</comment>